<keyword evidence="13" id="KW-1185">Reference proteome</keyword>
<feature type="domain" description="PABC" evidence="11">
    <location>
        <begin position="579"/>
        <end position="657"/>
    </location>
</feature>
<evidence type="ECO:0000259" key="10">
    <source>
        <dbReference type="PROSITE" id="PS50102"/>
    </source>
</evidence>
<keyword evidence="6" id="KW-0810">Translation regulation</keyword>
<gene>
    <name evidence="12" type="ORF">CUMW_115740</name>
</gene>
<evidence type="ECO:0000256" key="8">
    <source>
        <dbReference type="ARBA" id="ARBA00023242"/>
    </source>
</evidence>
<dbReference type="Proteomes" id="UP000236630">
    <property type="component" value="Unassembled WGS sequence"/>
</dbReference>
<name>A0A2H5P9E1_CITUN</name>
<evidence type="ECO:0000256" key="5">
    <source>
        <dbReference type="ARBA" id="ARBA00022737"/>
    </source>
</evidence>
<dbReference type="Pfam" id="PF00076">
    <property type="entry name" value="RRM_1"/>
    <property type="match status" value="2"/>
</dbReference>
<evidence type="ECO:0000256" key="3">
    <source>
        <dbReference type="ARBA" id="ARBA00008557"/>
    </source>
</evidence>
<dbReference type="GO" id="GO:0005737">
    <property type="term" value="C:cytoplasm"/>
    <property type="evidence" value="ECO:0007669"/>
    <property type="project" value="UniProtKB-SubCell"/>
</dbReference>
<dbReference type="SUPFAM" id="SSF63570">
    <property type="entry name" value="PABC (PABP) domain"/>
    <property type="match status" value="1"/>
</dbReference>
<comment type="caution">
    <text evidence="12">The sequence shown here is derived from an EMBL/GenBank/DDBJ whole genome shotgun (WGS) entry which is preliminary data.</text>
</comment>
<reference evidence="12 13" key="1">
    <citation type="journal article" date="2017" name="Front. Genet.">
        <title>Draft sequencing of the heterozygous diploid genome of Satsuma (Citrus unshiu Marc.) using a hybrid assembly approach.</title>
        <authorList>
            <person name="Shimizu T."/>
            <person name="Tanizawa Y."/>
            <person name="Mochizuki T."/>
            <person name="Nagasaki H."/>
            <person name="Yoshioka T."/>
            <person name="Toyoda A."/>
            <person name="Fujiyama A."/>
            <person name="Kaminuma E."/>
            <person name="Nakamura Y."/>
        </authorList>
    </citation>
    <scope>NUCLEOTIDE SEQUENCE [LARGE SCALE GENOMIC DNA]</scope>
    <source>
        <strain evidence="13">cv. Miyagawa wase</strain>
    </source>
</reference>
<evidence type="ECO:0000259" key="11">
    <source>
        <dbReference type="PROSITE" id="PS51309"/>
    </source>
</evidence>
<proteinExistence type="inferred from homology"/>
<comment type="subcellular location">
    <subcellularLocation>
        <location evidence="2">Cytoplasm</location>
    </subcellularLocation>
    <subcellularLocation>
        <location evidence="1">Nucleus</location>
    </subcellularLocation>
</comment>
<dbReference type="STRING" id="55188.A0A2H5P9E1"/>
<accession>A0A2H5P9E1</accession>
<evidence type="ECO:0000313" key="12">
    <source>
        <dbReference type="EMBL" id="GAY48977.1"/>
    </source>
</evidence>
<keyword evidence="4" id="KW-0963">Cytoplasm</keyword>
<evidence type="ECO:0000313" key="13">
    <source>
        <dbReference type="Proteomes" id="UP000236630"/>
    </source>
</evidence>
<dbReference type="PROSITE" id="PS50102">
    <property type="entry name" value="RRM"/>
    <property type="match status" value="2"/>
</dbReference>
<dbReference type="Pfam" id="PF00658">
    <property type="entry name" value="MLLE"/>
    <property type="match status" value="1"/>
</dbReference>
<dbReference type="AlphaFoldDB" id="A0A2H5P9E1"/>
<feature type="domain" description="RRM" evidence="10">
    <location>
        <begin position="300"/>
        <end position="389"/>
    </location>
</feature>
<evidence type="ECO:0000256" key="1">
    <source>
        <dbReference type="ARBA" id="ARBA00004123"/>
    </source>
</evidence>
<dbReference type="GO" id="GO:0003723">
    <property type="term" value="F:RNA binding"/>
    <property type="evidence" value="ECO:0007669"/>
    <property type="project" value="UniProtKB-UniRule"/>
</dbReference>
<sequence>MSGRNGEAAGASGNQLLVTSLYVGDLDFSVIDSQLYDLFSLVGQVMSVTICRDLSTRRSLGYAYVNYGDPADAARALDVLNFTPLNNKSIRITCSHGDPSIQESGPATILIENLDKFVDHEALCDTFSVVAAIIYQIVPADTRYAEVPLAAVSSIYQHKDFASVAEVDTEGRAHRLPLRQKFRKSTEPERVVIDGCSREGAKSGGFPPSLDTVHDSGDLATFEKVHCSNMTVGAAQIGADTDESFYMLNDDGYVLKYRSELKDAIATDGSGQSKGYGLVQFDNEESARRKGNCTNKTKFNNIFVKNLTESTTDEDLKKIFGEYGTITSAVVMRDGDGKSKCFGFVNFENADDAAKTVDALNRDREWYQAMKETVYKFQGLDLYIKNLNDSINDEKLDELGGIRKGAGFVVFSTPEEATRDLAEMNSKMIKKVRARLQAQFSQMRTVAIAPSVPPRMPMYPHAPAIIPPQAGFGYQQQLVLGMSPGGAPMPNFFVPVVLQGQQDQCLGGRRGAGPVQQTQQPLPMMQQQMLPRAHVYRCPLGRNMQDVPMQGVAGCMLPIPFDMGAGMPRRDASVGQPTPITPLSTALANASPEQRRTLPGESLYPLIEQLERDAAAEKVTGMLLEMHQTEVLHLLESPEAFKAKVAEAMEVLRSVAQQQANNPADQLASLSLNDNLFFLSILRCWAA</sequence>
<evidence type="ECO:0000256" key="4">
    <source>
        <dbReference type="ARBA" id="ARBA00022490"/>
    </source>
</evidence>
<dbReference type="SUPFAM" id="SSF54928">
    <property type="entry name" value="RNA-binding domain, RBD"/>
    <property type="match status" value="2"/>
</dbReference>
<protein>
    <recommendedName>
        <fullName evidence="14">Polyadenylate-binding protein</fullName>
    </recommendedName>
</protein>
<keyword evidence="7 9" id="KW-0694">RNA-binding</keyword>
<evidence type="ECO:0000256" key="9">
    <source>
        <dbReference type="PROSITE-ProRule" id="PRU00176"/>
    </source>
</evidence>
<dbReference type="Gene3D" id="3.30.70.330">
    <property type="match status" value="3"/>
</dbReference>
<dbReference type="FunFam" id="1.10.1900.10:FF:000003">
    <property type="entry name" value="Polyadenylate-binding protein"/>
    <property type="match status" value="1"/>
</dbReference>
<evidence type="ECO:0000256" key="7">
    <source>
        <dbReference type="ARBA" id="ARBA00022884"/>
    </source>
</evidence>
<evidence type="ECO:0008006" key="14">
    <source>
        <dbReference type="Google" id="ProtNLM"/>
    </source>
</evidence>
<dbReference type="InterPro" id="IPR012677">
    <property type="entry name" value="Nucleotide-bd_a/b_plait_sf"/>
</dbReference>
<evidence type="ECO:0000256" key="2">
    <source>
        <dbReference type="ARBA" id="ARBA00004496"/>
    </source>
</evidence>
<feature type="domain" description="RRM" evidence="10">
    <location>
        <begin position="19"/>
        <end position="97"/>
    </location>
</feature>
<dbReference type="SMART" id="SM00360">
    <property type="entry name" value="RRM"/>
    <property type="match status" value="3"/>
</dbReference>
<dbReference type="PROSITE" id="PS51309">
    <property type="entry name" value="PABC"/>
    <property type="match status" value="1"/>
</dbReference>
<dbReference type="InterPro" id="IPR000504">
    <property type="entry name" value="RRM_dom"/>
</dbReference>
<dbReference type="GO" id="GO:0006417">
    <property type="term" value="P:regulation of translation"/>
    <property type="evidence" value="ECO:0007669"/>
    <property type="project" value="UniProtKB-KW"/>
</dbReference>
<dbReference type="InterPro" id="IPR002004">
    <property type="entry name" value="PABP_HYD_C"/>
</dbReference>
<dbReference type="EMBL" id="BDQV01000049">
    <property type="protein sequence ID" value="GAY48977.1"/>
    <property type="molecule type" value="Genomic_DNA"/>
</dbReference>
<organism evidence="12 13">
    <name type="scientific">Citrus unshiu</name>
    <name type="common">Satsuma mandarin</name>
    <name type="synonym">Citrus nobilis var. unshiu</name>
    <dbReference type="NCBI Taxonomy" id="55188"/>
    <lineage>
        <taxon>Eukaryota</taxon>
        <taxon>Viridiplantae</taxon>
        <taxon>Streptophyta</taxon>
        <taxon>Embryophyta</taxon>
        <taxon>Tracheophyta</taxon>
        <taxon>Spermatophyta</taxon>
        <taxon>Magnoliopsida</taxon>
        <taxon>eudicotyledons</taxon>
        <taxon>Gunneridae</taxon>
        <taxon>Pentapetalae</taxon>
        <taxon>rosids</taxon>
        <taxon>malvids</taxon>
        <taxon>Sapindales</taxon>
        <taxon>Rutaceae</taxon>
        <taxon>Aurantioideae</taxon>
        <taxon>Citrus</taxon>
    </lineage>
</organism>
<dbReference type="PANTHER" id="PTHR24012">
    <property type="entry name" value="RNA BINDING PROTEIN"/>
    <property type="match status" value="1"/>
</dbReference>
<comment type="similarity">
    <text evidence="3">Belongs to the polyadenylate-binding protein type-1 family.</text>
</comment>
<dbReference type="GO" id="GO:0005634">
    <property type="term" value="C:nucleus"/>
    <property type="evidence" value="ECO:0007669"/>
    <property type="project" value="UniProtKB-SubCell"/>
</dbReference>
<dbReference type="InterPro" id="IPR036053">
    <property type="entry name" value="PABP-dom"/>
</dbReference>
<dbReference type="InterPro" id="IPR035979">
    <property type="entry name" value="RBD_domain_sf"/>
</dbReference>
<keyword evidence="8" id="KW-0539">Nucleus</keyword>
<dbReference type="SMART" id="SM00517">
    <property type="entry name" value="PolyA"/>
    <property type="match status" value="1"/>
</dbReference>
<dbReference type="Gene3D" id="1.10.1900.10">
    <property type="entry name" value="c-terminal domain of poly(a) binding protein"/>
    <property type="match status" value="1"/>
</dbReference>
<keyword evidence="5" id="KW-0677">Repeat</keyword>
<evidence type="ECO:0000256" key="6">
    <source>
        <dbReference type="ARBA" id="ARBA00022845"/>
    </source>
</evidence>